<protein>
    <submittedName>
        <fullName evidence="3">Helix-turn-helix domain-containing protein</fullName>
    </submittedName>
</protein>
<keyword evidence="2" id="KW-0472">Membrane</keyword>
<dbReference type="Pfam" id="PF13413">
    <property type="entry name" value="HTH_25"/>
    <property type="match status" value="1"/>
</dbReference>
<proteinExistence type="predicted"/>
<evidence type="ECO:0000313" key="3">
    <source>
        <dbReference type="EMBL" id="MFD2638338.1"/>
    </source>
</evidence>
<feature type="compositionally biased region" description="Acidic residues" evidence="1">
    <location>
        <begin position="151"/>
        <end position="190"/>
    </location>
</feature>
<dbReference type="Proteomes" id="UP001597452">
    <property type="component" value="Unassembled WGS sequence"/>
</dbReference>
<dbReference type="InterPro" id="IPR001387">
    <property type="entry name" value="Cro/C1-type_HTH"/>
</dbReference>
<dbReference type="EMBL" id="JBHUMZ010000016">
    <property type="protein sequence ID" value="MFD2638338.1"/>
    <property type="molecule type" value="Genomic_DNA"/>
</dbReference>
<keyword evidence="2" id="KW-0812">Transmembrane</keyword>
<comment type="caution">
    <text evidence="3">The sequence shown here is derived from an EMBL/GenBank/DDBJ whole genome shotgun (WGS) entry which is preliminary data.</text>
</comment>
<sequence length="300" mass="34026">MQIGERLKEARIEKDLTLDDLQKETKIQKRYLESLENNDWSVLPGVFYVRAFVREYAEAVGLNGDELLDEHKDELPASQAAQQYEYVTPSRSSRASSGGSNPLFNYLPKVLVILLVVAILFAIYYAVINFMDPGESNPGNQVDDNEVITAPEEDEQGTSGEEESQQEENTTEQENQNEDENANEEPEEPSTEINVVSSDESKVETIYEVSNVDQIKLSLATTSDQNWLQVQGNSEYFQGMLTPDNSPLEFDIEENEVYLNIGSAQGLTITVNGKELQYEFDPNEDDNYIRQHIYIRLAEE</sequence>
<keyword evidence="4" id="KW-1185">Reference proteome</keyword>
<keyword evidence="2" id="KW-1133">Transmembrane helix</keyword>
<organism evidence="3 4">
    <name type="scientific">Piscibacillus salipiscarius</name>
    <dbReference type="NCBI Taxonomy" id="299480"/>
    <lineage>
        <taxon>Bacteria</taxon>
        <taxon>Bacillati</taxon>
        <taxon>Bacillota</taxon>
        <taxon>Bacilli</taxon>
        <taxon>Bacillales</taxon>
        <taxon>Bacillaceae</taxon>
        <taxon>Piscibacillus</taxon>
    </lineage>
</organism>
<reference evidence="4" key="1">
    <citation type="journal article" date="2019" name="Int. J. Syst. Evol. Microbiol.">
        <title>The Global Catalogue of Microorganisms (GCM) 10K type strain sequencing project: providing services to taxonomists for standard genome sequencing and annotation.</title>
        <authorList>
            <consortium name="The Broad Institute Genomics Platform"/>
            <consortium name="The Broad Institute Genome Sequencing Center for Infectious Disease"/>
            <person name="Wu L."/>
            <person name="Ma J."/>
        </authorList>
    </citation>
    <scope>NUCLEOTIDE SEQUENCE [LARGE SCALE GENOMIC DNA]</scope>
    <source>
        <strain evidence="4">TISTR 1571</strain>
    </source>
</reference>
<accession>A0ABW5Q8V4</accession>
<dbReference type="CDD" id="cd00093">
    <property type="entry name" value="HTH_XRE"/>
    <property type="match status" value="1"/>
</dbReference>
<name>A0ABW5Q8V4_9BACI</name>
<dbReference type="RefSeq" id="WP_279401193.1">
    <property type="nucleotide sequence ID" value="NZ_JBHUMZ010000016.1"/>
</dbReference>
<dbReference type="PANTHER" id="PTHR34475">
    <property type="match status" value="1"/>
</dbReference>
<feature type="transmembrane region" description="Helical" evidence="2">
    <location>
        <begin position="110"/>
        <end position="131"/>
    </location>
</feature>
<feature type="region of interest" description="Disordered" evidence="1">
    <location>
        <begin position="151"/>
        <end position="200"/>
    </location>
</feature>
<evidence type="ECO:0000313" key="4">
    <source>
        <dbReference type="Proteomes" id="UP001597452"/>
    </source>
</evidence>
<evidence type="ECO:0000256" key="1">
    <source>
        <dbReference type="SAM" id="MobiDB-lite"/>
    </source>
</evidence>
<dbReference type="PANTHER" id="PTHR34475:SF1">
    <property type="entry name" value="CYTOSKELETON PROTEIN RODZ"/>
    <property type="match status" value="1"/>
</dbReference>
<evidence type="ECO:0000256" key="2">
    <source>
        <dbReference type="SAM" id="Phobius"/>
    </source>
</evidence>
<dbReference type="InterPro" id="IPR050400">
    <property type="entry name" value="Bact_Cytoskel_RodZ"/>
</dbReference>
<dbReference type="SUPFAM" id="SSF47413">
    <property type="entry name" value="lambda repressor-like DNA-binding domains"/>
    <property type="match status" value="1"/>
</dbReference>
<gene>
    <name evidence="3" type="ORF">ACFSW4_05635</name>
</gene>
<dbReference type="InterPro" id="IPR010982">
    <property type="entry name" value="Lambda_DNA-bd_dom_sf"/>
</dbReference>
<dbReference type="Gene3D" id="1.10.260.40">
    <property type="entry name" value="lambda repressor-like DNA-binding domains"/>
    <property type="match status" value="1"/>
</dbReference>